<proteinExistence type="predicted"/>
<reference evidence="1" key="1">
    <citation type="submission" date="2022-03" db="EMBL/GenBank/DDBJ databases">
        <authorList>
            <person name="Martin C."/>
        </authorList>
    </citation>
    <scope>NUCLEOTIDE SEQUENCE</scope>
</reference>
<evidence type="ECO:0000313" key="2">
    <source>
        <dbReference type="Proteomes" id="UP000749559"/>
    </source>
</evidence>
<evidence type="ECO:0000313" key="1">
    <source>
        <dbReference type="EMBL" id="CAH1786275.1"/>
    </source>
</evidence>
<sequence length="797" mass="91136">MAMMHKEYPDKRGFLAWDEIGCVVRALGFPTEILSVNIPDDLVTEGRGVTVKAFTMMIDQQYFDKIIDRTFNHHTADWNACVLKKAVRLVNNHFLTLTELHNVRVAYQIYEAADTKGMLAEEKTLLRSLKMCGRTIAPLKLMHRIKHMSDNLEEASRIQLYEYMDLILWCDLYNKIEVEMPHILYGKDDSNLFKMNDFKSLLYHYDERLASQLNEVYLKEEWSFGKGKHASKKAPKEPPVKTTEGRIARVKKDQERYKPLQAEVKKSQSEVDHTKAGYVRGRPVSAPEIGIYARSTPSGQCSTIEGRNQTVYESMEHVLRPRKSRTSNIKDEIPRPKLEPYTRPKTPCAVTNEELNDTENMIEDLEFHMESLELKYSQILNDNYDMRMPGYRMRMAERAQIAAQKIADGVRPNTAPSLSDHRTETPLDKEVGPDIEHLTKMAYTRRGGPRPAHGRSCDARFRGWDQVRKSRGKHYVLADPTYTAKFETGKMQLKKHRRDMKHIKNVRKNDNIYRYTFQSQVVDTQRPITAPSMLGGYESLGEVIEKYDPDAIAANLQAQVQTGSELSESHDRSTFSKTRGSIISDDSSDIKSIHDFALYKDEPKANESNVFLELEKKENMNKTNKKHKKGHKHELDSGKVIDMGKLGPINVMENIIETATPLPDISTPVPNNLTALPSITPQQKEVPVLKESNPEINPTMEPDKPENSSVIMEDPERKLASISSIVDKAETSTIIGGNLTSENTSFRSVSPPKERKKFLRLADRVDNDISKLMKRRLKFGFINKLKYNVNLTSEVTA</sequence>
<accession>A0A8J1TZJ2</accession>
<dbReference type="AlphaFoldDB" id="A0A8J1TZJ2"/>
<organism evidence="1 2">
    <name type="scientific">Owenia fusiformis</name>
    <name type="common">Polychaete worm</name>
    <dbReference type="NCBI Taxonomy" id="6347"/>
    <lineage>
        <taxon>Eukaryota</taxon>
        <taxon>Metazoa</taxon>
        <taxon>Spiralia</taxon>
        <taxon>Lophotrochozoa</taxon>
        <taxon>Annelida</taxon>
        <taxon>Polychaeta</taxon>
        <taxon>Sedentaria</taxon>
        <taxon>Canalipalpata</taxon>
        <taxon>Sabellida</taxon>
        <taxon>Oweniida</taxon>
        <taxon>Oweniidae</taxon>
        <taxon>Owenia</taxon>
    </lineage>
</organism>
<dbReference type="Proteomes" id="UP000749559">
    <property type="component" value="Unassembled WGS sequence"/>
</dbReference>
<protein>
    <submittedName>
        <fullName evidence="1">Uncharacterized protein</fullName>
    </submittedName>
</protein>
<dbReference type="EMBL" id="CAIIXF020000006">
    <property type="protein sequence ID" value="CAH1786275.1"/>
    <property type="molecule type" value="Genomic_DNA"/>
</dbReference>
<name>A0A8J1TZJ2_OWEFU</name>
<comment type="caution">
    <text evidence="1">The sequence shown here is derived from an EMBL/GenBank/DDBJ whole genome shotgun (WGS) entry which is preliminary data.</text>
</comment>
<gene>
    <name evidence="1" type="ORF">OFUS_LOCUS12201</name>
</gene>
<dbReference type="OrthoDB" id="6089094at2759"/>
<keyword evidence="2" id="KW-1185">Reference proteome</keyword>